<dbReference type="InterPro" id="IPR003609">
    <property type="entry name" value="Pan_app"/>
</dbReference>
<feature type="region of interest" description="Disordered" evidence="1">
    <location>
        <begin position="34"/>
        <end position="55"/>
    </location>
</feature>
<name>W9C6T6_SCLBF</name>
<evidence type="ECO:0000256" key="2">
    <source>
        <dbReference type="SAM" id="SignalP"/>
    </source>
</evidence>
<evidence type="ECO:0000313" key="5">
    <source>
        <dbReference type="Proteomes" id="UP000019487"/>
    </source>
</evidence>
<sequence length="162" mass="17106">MTRLISSLFLLTIASLASLANSSPLNSGTEALVRNPASQDASPTTTSTPTTTTTTSSAIATKTIPGCHIQGTPDVALTSNVWGATTAADFPSCQLSCIYISQCISYSYAPSNLACTLYHQWMDNFTTGDTTGYVVLSDTSGLFFSDKYPSDGTNFCFGDHQL</sequence>
<evidence type="ECO:0000256" key="1">
    <source>
        <dbReference type="SAM" id="MobiDB-lite"/>
    </source>
</evidence>
<dbReference type="Proteomes" id="UP000019487">
    <property type="component" value="Unassembled WGS sequence"/>
</dbReference>
<feature type="signal peptide" evidence="2">
    <location>
        <begin position="1"/>
        <end position="22"/>
    </location>
</feature>
<dbReference type="AlphaFoldDB" id="W9C6T6"/>
<feature type="compositionally biased region" description="Low complexity" evidence="1">
    <location>
        <begin position="41"/>
        <end position="55"/>
    </location>
</feature>
<evidence type="ECO:0000313" key="4">
    <source>
        <dbReference type="EMBL" id="ESZ91438.1"/>
    </source>
</evidence>
<dbReference type="PROSITE" id="PS50948">
    <property type="entry name" value="PAN"/>
    <property type="match status" value="1"/>
</dbReference>
<keyword evidence="5" id="KW-1185">Reference proteome</keyword>
<comment type="caution">
    <text evidence="4">The sequence shown here is derived from an EMBL/GenBank/DDBJ whole genome shotgun (WGS) entry which is preliminary data.</text>
</comment>
<evidence type="ECO:0000259" key="3">
    <source>
        <dbReference type="PROSITE" id="PS50948"/>
    </source>
</evidence>
<feature type="domain" description="Apple" evidence="3">
    <location>
        <begin position="67"/>
        <end position="140"/>
    </location>
</feature>
<dbReference type="OrthoDB" id="3557107at2759"/>
<proteinExistence type="predicted"/>
<accession>W9C6T6</accession>
<dbReference type="EMBL" id="AYSA01000497">
    <property type="protein sequence ID" value="ESZ91438.1"/>
    <property type="molecule type" value="Genomic_DNA"/>
</dbReference>
<dbReference type="HOGENOM" id="CLU_138724_0_0_1"/>
<keyword evidence="2" id="KW-0732">Signal</keyword>
<organism evidence="4 5">
    <name type="scientific">Sclerotinia borealis (strain F-4128)</name>
    <dbReference type="NCBI Taxonomy" id="1432307"/>
    <lineage>
        <taxon>Eukaryota</taxon>
        <taxon>Fungi</taxon>
        <taxon>Dikarya</taxon>
        <taxon>Ascomycota</taxon>
        <taxon>Pezizomycotina</taxon>
        <taxon>Leotiomycetes</taxon>
        <taxon>Helotiales</taxon>
        <taxon>Sclerotiniaceae</taxon>
        <taxon>Sclerotinia</taxon>
    </lineage>
</organism>
<reference evidence="4 5" key="1">
    <citation type="journal article" date="2014" name="Genome Announc.">
        <title>Draft genome sequence of Sclerotinia borealis, a psychrophilic plant pathogenic fungus.</title>
        <authorList>
            <person name="Mardanov A.V."/>
            <person name="Beletsky A.V."/>
            <person name="Kadnikov V.V."/>
            <person name="Ignatov A.N."/>
            <person name="Ravin N.V."/>
        </authorList>
    </citation>
    <scope>NUCLEOTIDE SEQUENCE [LARGE SCALE GENOMIC DNA]</scope>
    <source>
        <strain evidence="5">F-4157</strain>
    </source>
</reference>
<feature type="chain" id="PRO_5004921660" description="Apple domain-containing protein" evidence="2">
    <location>
        <begin position="23"/>
        <end position="162"/>
    </location>
</feature>
<gene>
    <name evidence="4" type="ORF">SBOR_8161</name>
</gene>
<protein>
    <recommendedName>
        <fullName evidence="3">Apple domain-containing protein</fullName>
    </recommendedName>
</protein>